<feature type="transmembrane region" description="Helical" evidence="1">
    <location>
        <begin position="6"/>
        <end position="27"/>
    </location>
</feature>
<reference evidence="2 3" key="1">
    <citation type="journal article" date="2010" name="Stand. Genomic Sci.">
        <title>Non-contiguous finished genome sequence of Aminomonas paucivorans type strain (GLU-3).</title>
        <authorList>
            <person name="Pitluck S."/>
            <person name="Yasawong M."/>
            <person name="Held B."/>
            <person name="Lapidus A."/>
            <person name="Nolan M."/>
            <person name="Copeland A."/>
            <person name="Lucas S."/>
            <person name="Del Rio T.G."/>
            <person name="Tice H."/>
            <person name="Cheng J.F."/>
            <person name="Chertkov O."/>
            <person name="Goodwin L."/>
            <person name="Tapia R."/>
            <person name="Han C."/>
            <person name="Liolios K."/>
            <person name="Ivanova N."/>
            <person name="Mavromatis K."/>
            <person name="Ovchinnikova G."/>
            <person name="Pati A."/>
            <person name="Chen A."/>
            <person name="Palaniappan K."/>
            <person name="Land M."/>
            <person name="Hauser L."/>
            <person name="Chang Y.J."/>
            <person name="Jeffries C.D."/>
            <person name="Pukall R."/>
            <person name="Spring S."/>
            <person name="Rohde M."/>
            <person name="Sikorski J."/>
            <person name="Goker M."/>
            <person name="Woyke T."/>
            <person name="Bristow J."/>
            <person name="Eisen J.A."/>
            <person name="Markowitz V."/>
            <person name="Hugenholtz P."/>
            <person name="Kyrpides N.C."/>
            <person name="Klenk H.P."/>
        </authorList>
    </citation>
    <scope>NUCLEOTIDE SEQUENCE [LARGE SCALE GENOMIC DNA]</scope>
    <source>
        <strain evidence="2 3">DSM 12260</strain>
    </source>
</reference>
<keyword evidence="1" id="KW-0812">Transmembrane</keyword>
<dbReference type="AlphaFoldDB" id="E3D0J0"/>
<dbReference type="RefSeq" id="WP_006300162.1">
    <property type="nucleotide sequence ID" value="NZ_CM001022.1"/>
</dbReference>
<accession>E3D0J0</accession>
<proteinExistence type="predicted"/>
<evidence type="ECO:0000313" key="3">
    <source>
        <dbReference type="Proteomes" id="UP000005096"/>
    </source>
</evidence>
<evidence type="ECO:0000313" key="2">
    <source>
        <dbReference type="EMBL" id="EFQ23009.1"/>
    </source>
</evidence>
<gene>
    <name evidence="2" type="ORF">Apau_0576</name>
</gene>
<protein>
    <submittedName>
        <fullName evidence="2">Uncharacterized protein</fullName>
    </submittedName>
</protein>
<evidence type="ECO:0000256" key="1">
    <source>
        <dbReference type="SAM" id="Phobius"/>
    </source>
</evidence>
<name>E3D0J0_9BACT</name>
<keyword evidence="1" id="KW-0472">Membrane</keyword>
<dbReference type="HOGENOM" id="CLU_3057837_0_0_0"/>
<sequence length="53" mass="5421">MNLAGVFETSLLGGLVLFCVVVAGLMGAFKNPKILLVLGGIAAVLLVLSMMTN</sequence>
<keyword evidence="3" id="KW-1185">Reference proteome</keyword>
<dbReference type="PaxDb" id="584708-Apau_0576"/>
<dbReference type="Proteomes" id="UP000005096">
    <property type="component" value="Chromosome"/>
</dbReference>
<dbReference type="EMBL" id="CM001022">
    <property type="protein sequence ID" value="EFQ23009.1"/>
    <property type="molecule type" value="Genomic_DNA"/>
</dbReference>
<feature type="transmembrane region" description="Helical" evidence="1">
    <location>
        <begin position="34"/>
        <end position="52"/>
    </location>
</feature>
<organism evidence="2 3">
    <name type="scientific">Aminomonas paucivorans DSM 12260</name>
    <dbReference type="NCBI Taxonomy" id="584708"/>
    <lineage>
        <taxon>Bacteria</taxon>
        <taxon>Thermotogati</taxon>
        <taxon>Synergistota</taxon>
        <taxon>Synergistia</taxon>
        <taxon>Synergistales</taxon>
        <taxon>Synergistaceae</taxon>
        <taxon>Aminomonas</taxon>
    </lineage>
</organism>
<keyword evidence="1" id="KW-1133">Transmembrane helix</keyword>